<accession>A0A8H6MKW7</accession>
<comment type="caution">
    <text evidence="1">The sequence shown here is derived from an EMBL/GenBank/DDBJ whole genome shotgun (WGS) entry which is preliminary data.</text>
</comment>
<protein>
    <submittedName>
        <fullName evidence="1">Uncharacterized protein</fullName>
    </submittedName>
</protein>
<dbReference type="Proteomes" id="UP000639643">
    <property type="component" value="Unassembled WGS sequence"/>
</dbReference>
<name>A0A8H6MKW7_9PEZI</name>
<proteinExistence type="predicted"/>
<dbReference type="OrthoDB" id="4801410at2759"/>
<feature type="non-terminal residue" evidence="1">
    <location>
        <position position="170"/>
    </location>
</feature>
<organism evidence="1 2">
    <name type="scientific">Colletotrichum musicola</name>
    <dbReference type="NCBI Taxonomy" id="2175873"/>
    <lineage>
        <taxon>Eukaryota</taxon>
        <taxon>Fungi</taxon>
        <taxon>Dikarya</taxon>
        <taxon>Ascomycota</taxon>
        <taxon>Pezizomycotina</taxon>
        <taxon>Sordariomycetes</taxon>
        <taxon>Hypocreomycetidae</taxon>
        <taxon>Glomerellales</taxon>
        <taxon>Glomerellaceae</taxon>
        <taxon>Colletotrichum</taxon>
        <taxon>Colletotrichum orchidearum species complex</taxon>
    </lineage>
</organism>
<evidence type="ECO:0000313" key="1">
    <source>
        <dbReference type="EMBL" id="KAF6794604.1"/>
    </source>
</evidence>
<keyword evidence="2" id="KW-1185">Reference proteome</keyword>
<gene>
    <name evidence="1" type="ORF">CMUS01_15997</name>
</gene>
<dbReference type="AlphaFoldDB" id="A0A8H6MKW7"/>
<dbReference type="EMBL" id="WIGM01001545">
    <property type="protein sequence ID" value="KAF6794604.1"/>
    <property type="molecule type" value="Genomic_DNA"/>
</dbReference>
<sequence length="170" mass="19058">MAYHLEEVTRLARSSPLATQPAAHGELLDLDLTTADMDLPTTETLNSYKGSQQWAIADPKHRACKLGEPCPITGDEFCARTMWQAKMYHAYGRCGPHTQSPGHILCRDVSPEERELYPECSDCEVLVEARVLVLIHLRMLAEIENLGEEDVQGLRDAVEGYSRAYRIVMA</sequence>
<reference evidence="1" key="1">
    <citation type="journal article" date="2020" name="Phytopathology">
        <title>Genome Sequence Resources of Colletotrichum truncatum, C. plurivorum, C. musicola, and C. sojae: Four Species Pathogenic to Soybean (Glycine max).</title>
        <authorList>
            <person name="Rogerio F."/>
            <person name="Boufleur T.R."/>
            <person name="Ciampi-Guillardi M."/>
            <person name="Sukno S.A."/>
            <person name="Thon M.R."/>
            <person name="Massola Junior N.S."/>
            <person name="Baroncelli R."/>
        </authorList>
    </citation>
    <scope>NUCLEOTIDE SEQUENCE</scope>
    <source>
        <strain evidence="1">LFN0074</strain>
    </source>
</reference>
<evidence type="ECO:0000313" key="2">
    <source>
        <dbReference type="Proteomes" id="UP000639643"/>
    </source>
</evidence>